<feature type="compositionally biased region" description="Low complexity" evidence="1">
    <location>
        <begin position="290"/>
        <end position="309"/>
    </location>
</feature>
<feature type="region of interest" description="Disordered" evidence="1">
    <location>
        <begin position="277"/>
        <end position="316"/>
    </location>
</feature>
<dbReference type="OrthoDB" id="3210850at2759"/>
<gene>
    <name evidence="3" type="ORF">BKCO1_2800020</name>
</gene>
<organism evidence="3 4">
    <name type="scientific">Diplodia corticola</name>
    <dbReference type="NCBI Taxonomy" id="236234"/>
    <lineage>
        <taxon>Eukaryota</taxon>
        <taxon>Fungi</taxon>
        <taxon>Dikarya</taxon>
        <taxon>Ascomycota</taxon>
        <taxon>Pezizomycotina</taxon>
        <taxon>Dothideomycetes</taxon>
        <taxon>Dothideomycetes incertae sedis</taxon>
        <taxon>Botryosphaeriales</taxon>
        <taxon>Botryosphaeriaceae</taxon>
        <taxon>Diplodia</taxon>
    </lineage>
</organism>
<dbReference type="PANTHER" id="PTHR38848">
    <property type="entry name" value="G-PROTEIN COUPLED RECEPTORS FAMILY 3 PROFILE DOMAIN-CONTAINING PROTEIN"/>
    <property type="match status" value="1"/>
</dbReference>
<dbReference type="RefSeq" id="XP_020130001.1">
    <property type="nucleotide sequence ID" value="XM_020273667.1"/>
</dbReference>
<protein>
    <submittedName>
        <fullName evidence="3">Ring finger domain protein</fullName>
    </submittedName>
</protein>
<dbReference type="EMBL" id="MNUE01000028">
    <property type="protein sequence ID" value="OJD33741.1"/>
    <property type="molecule type" value="Genomic_DNA"/>
</dbReference>
<comment type="caution">
    <text evidence="3">The sequence shown here is derived from an EMBL/GenBank/DDBJ whole genome shotgun (WGS) entry which is preliminary data.</text>
</comment>
<dbReference type="PANTHER" id="PTHR38848:SF3">
    <property type="entry name" value="G-PROTEIN COUPLED RECEPTORS FAMILY 3 PROFILE DOMAIN-CONTAINING PROTEIN"/>
    <property type="match status" value="1"/>
</dbReference>
<reference evidence="3 4" key="1">
    <citation type="submission" date="2016-10" db="EMBL/GenBank/DDBJ databases">
        <title>Proteomics and genomics reveal pathogen-plant mechanisms compatible with a hemibiotrophic lifestyle of Diplodia corticola.</title>
        <authorList>
            <person name="Fernandes I."/>
            <person name="De Jonge R."/>
            <person name="Van De Peer Y."/>
            <person name="Devreese B."/>
            <person name="Alves A."/>
            <person name="Esteves A.C."/>
        </authorList>
    </citation>
    <scope>NUCLEOTIDE SEQUENCE [LARGE SCALE GENOMIC DNA]</scope>
    <source>
        <strain evidence="3 4">CBS 112549</strain>
    </source>
</reference>
<keyword evidence="4" id="KW-1185">Reference proteome</keyword>
<keyword evidence="2" id="KW-0472">Membrane</keyword>
<dbReference type="GeneID" id="31013928"/>
<keyword evidence="2" id="KW-1133">Transmembrane helix</keyword>
<feature type="transmembrane region" description="Helical" evidence="2">
    <location>
        <begin position="251"/>
        <end position="271"/>
    </location>
</feature>
<feature type="compositionally biased region" description="Basic and acidic residues" evidence="1">
    <location>
        <begin position="385"/>
        <end position="398"/>
    </location>
</feature>
<evidence type="ECO:0000256" key="2">
    <source>
        <dbReference type="SAM" id="Phobius"/>
    </source>
</evidence>
<feature type="transmembrane region" description="Helical" evidence="2">
    <location>
        <begin position="28"/>
        <end position="50"/>
    </location>
</feature>
<sequence length="434" mass="48319">MAPTPEWPVVARDPEAAPANYTPADIPFAGRMISMFMSLVTLCVLSVCIVRRVQRIHNWLSLPLAAWLIVIIYVDSFLFVFVTALFKDVGLNSNQTICEGAILLCLICYMSTKIFIYCFLVEKAYIVRGKHEARLKDKLYLFNCFFMMLPYTIVVILNFVWRIAYINKTGTCIIGMQKRAMMPLIIFDVAVNVYMTALFIVPLRQLYSYKNRQNTMLHTMAFRTFIGSCATLTSSVANLTVLMVLRGEPGWICLLCCNADILFSVLVLHWVTSGDRTGQTTNHSYPSGVDNNIDVDPNPNPRNPNTTTNHSVGTRRSAFGTETIISRHYQEAAVAAAVGKDWPDTMKADIEASCVGVRRGSGEGAIAMNRIVVTHERKMVFSCEEREGEGKRDSRDCDGVSETMTAGGTDGGAYGLREREGSTDGIVDRSGEDR</sequence>
<keyword evidence="2" id="KW-0812">Transmembrane</keyword>
<feature type="transmembrane region" description="Helical" evidence="2">
    <location>
        <begin position="62"/>
        <end position="86"/>
    </location>
</feature>
<evidence type="ECO:0000313" key="4">
    <source>
        <dbReference type="Proteomes" id="UP000183809"/>
    </source>
</evidence>
<accession>A0A1J9S266</accession>
<feature type="transmembrane region" description="Helical" evidence="2">
    <location>
        <begin position="181"/>
        <end position="203"/>
    </location>
</feature>
<feature type="compositionally biased region" description="Basic and acidic residues" evidence="1">
    <location>
        <begin position="416"/>
        <end position="434"/>
    </location>
</feature>
<evidence type="ECO:0000313" key="3">
    <source>
        <dbReference type="EMBL" id="OJD33741.1"/>
    </source>
</evidence>
<dbReference type="Proteomes" id="UP000183809">
    <property type="component" value="Unassembled WGS sequence"/>
</dbReference>
<name>A0A1J9S266_9PEZI</name>
<evidence type="ECO:0000256" key="1">
    <source>
        <dbReference type="SAM" id="MobiDB-lite"/>
    </source>
</evidence>
<feature type="transmembrane region" description="Helical" evidence="2">
    <location>
        <begin position="101"/>
        <end position="120"/>
    </location>
</feature>
<feature type="transmembrane region" description="Helical" evidence="2">
    <location>
        <begin position="140"/>
        <end position="161"/>
    </location>
</feature>
<feature type="region of interest" description="Disordered" evidence="1">
    <location>
        <begin position="385"/>
        <end position="434"/>
    </location>
</feature>
<proteinExistence type="predicted"/>
<feature type="transmembrane region" description="Helical" evidence="2">
    <location>
        <begin position="224"/>
        <end position="245"/>
    </location>
</feature>
<dbReference type="AlphaFoldDB" id="A0A1J9S266"/>